<reference evidence="2" key="1">
    <citation type="journal article" date="2013" name="Nature">
        <title>The genomes of four tapeworm species reveal adaptations to parasitism.</title>
        <authorList>
            <person name="Tsai I.J."/>
            <person name="Zarowiecki M."/>
            <person name="Holroyd N."/>
            <person name="Garciarrubio A."/>
            <person name="Sanchez-Flores A."/>
            <person name="Brooks K.L."/>
            <person name="Tracey A."/>
            <person name="Bobes R.J."/>
            <person name="Fragoso G."/>
            <person name="Sciutto E."/>
            <person name="Aslett M."/>
            <person name="Beasley H."/>
            <person name="Bennett H.M."/>
            <person name="Cai J."/>
            <person name="Camicia F."/>
            <person name="Clark R."/>
            <person name="Cucher M."/>
            <person name="De Silva N."/>
            <person name="Day T.A."/>
            <person name="Deplazes P."/>
            <person name="Estrada K."/>
            <person name="Fernandez C."/>
            <person name="Holland P.W."/>
            <person name="Hou J."/>
            <person name="Hu S."/>
            <person name="Huckvale T."/>
            <person name="Hung S.S."/>
            <person name="Kamenetzky L."/>
            <person name="Keane J.A."/>
            <person name="Kiss F."/>
            <person name="Koziol U."/>
            <person name="Lambert O."/>
            <person name="Liu K."/>
            <person name="Luo X."/>
            <person name="Luo Y."/>
            <person name="Macchiaroli N."/>
            <person name="Nichol S."/>
            <person name="Paps J."/>
            <person name="Parkinson J."/>
            <person name="Pouchkina-Stantcheva N."/>
            <person name="Riddiford N."/>
            <person name="Rosenzvit M."/>
            <person name="Salinas G."/>
            <person name="Wasmuth J.D."/>
            <person name="Zamanian M."/>
            <person name="Zheng Y."/>
            <person name="Cai X."/>
            <person name="Soberon X."/>
            <person name="Olson P.D."/>
            <person name="Laclette J.P."/>
            <person name="Brehm K."/>
            <person name="Berriman M."/>
            <person name="Garciarrubio A."/>
            <person name="Bobes R.J."/>
            <person name="Fragoso G."/>
            <person name="Sanchez-Flores A."/>
            <person name="Estrada K."/>
            <person name="Cevallos M.A."/>
            <person name="Morett E."/>
            <person name="Gonzalez V."/>
            <person name="Portillo T."/>
            <person name="Ochoa-Leyva A."/>
            <person name="Jose M.V."/>
            <person name="Sciutto E."/>
            <person name="Landa A."/>
            <person name="Jimenez L."/>
            <person name="Valdes V."/>
            <person name="Carrero J.C."/>
            <person name="Larralde C."/>
            <person name="Morales-Montor J."/>
            <person name="Limon-Lason J."/>
            <person name="Soberon X."/>
            <person name="Laclette J.P."/>
        </authorList>
    </citation>
    <scope>NUCLEOTIDE SEQUENCE [LARGE SCALE GENOMIC DNA]</scope>
</reference>
<name>A0A068Y7D8_ECHMU</name>
<feature type="compositionally biased region" description="Basic residues" evidence="1">
    <location>
        <begin position="1"/>
        <end position="14"/>
    </location>
</feature>
<feature type="region of interest" description="Disordered" evidence="1">
    <location>
        <begin position="1"/>
        <end position="32"/>
    </location>
</feature>
<accession>A0A068Y7D8</accession>
<proteinExistence type="predicted"/>
<sequence>MREKKRKRKKKKWKEKKEEQEVEGEEVEGKEHEITVTCHSEQNYPRPSCLPVTRSVSQSPICAHPSYNLPQVTTDS</sequence>
<evidence type="ECO:0000256" key="1">
    <source>
        <dbReference type="SAM" id="MobiDB-lite"/>
    </source>
</evidence>
<evidence type="ECO:0000313" key="3">
    <source>
        <dbReference type="Proteomes" id="UP000017246"/>
    </source>
</evidence>
<reference evidence="2" key="2">
    <citation type="submission" date="2015-11" db="EMBL/GenBank/DDBJ databases">
        <authorList>
            <person name="Zhang Y."/>
            <person name="Guo Z."/>
        </authorList>
    </citation>
    <scope>NUCLEOTIDE SEQUENCE</scope>
</reference>
<evidence type="ECO:0000313" key="2">
    <source>
        <dbReference type="EMBL" id="CDS38218.1"/>
    </source>
</evidence>
<keyword evidence="3" id="KW-1185">Reference proteome</keyword>
<organism evidence="2 3">
    <name type="scientific">Echinococcus multilocularis</name>
    <name type="common">Fox tapeworm</name>
    <dbReference type="NCBI Taxonomy" id="6211"/>
    <lineage>
        <taxon>Eukaryota</taxon>
        <taxon>Metazoa</taxon>
        <taxon>Spiralia</taxon>
        <taxon>Lophotrochozoa</taxon>
        <taxon>Platyhelminthes</taxon>
        <taxon>Cestoda</taxon>
        <taxon>Eucestoda</taxon>
        <taxon>Cyclophyllidea</taxon>
        <taxon>Taeniidae</taxon>
        <taxon>Echinococcus</taxon>
    </lineage>
</organism>
<dbReference type="Proteomes" id="UP000017246">
    <property type="component" value="Unassembled WGS sequence"/>
</dbReference>
<dbReference type="EMBL" id="LN902847">
    <property type="protein sequence ID" value="CDS38218.1"/>
    <property type="molecule type" value="Genomic_DNA"/>
</dbReference>
<protein>
    <submittedName>
        <fullName evidence="2">Uncharacterized protein</fullName>
    </submittedName>
</protein>
<dbReference type="AlphaFoldDB" id="A0A068Y7D8"/>
<gene>
    <name evidence="2" type="ORF">EmuJ_000555300</name>
</gene>